<comment type="caution">
    <text evidence="9">The sequence shown here is derived from an EMBL/GenBank/DDBJ whole genome shotgun (WGS) entry which is preliminary data.</text>
</comment>
<dbReference type="SUPFAM" id="SSF55874">
    <property type="entry name" value="ATPase domain of HSP90 chaperone/DNA topoisomerase II/histidine kinase"/>
    <property type="match status" value="1"/>
</dbReference>
<dbReference type="Gene3D" id="3.30.565.10">
    <property type="entry name" value="Histidine kinase-like ATPase, C-terminal domain"/>
    <property type="match status" value="1"/>
</dbReference>
<feature type="transmembrane region" description="Helical" evidence="7">
    <location>
        <begin position="40"/>
        <end position="59"/>
    </location>
</feature>
<evidence type="ECO:0000313" key="9">
    <source>
        <dbReference type="EMBL" id="MCU4753730.1"/>
    </source>
</evidence>
<name>A0AAP3E8B5_9EURY</name>
<gene>
    <name evidence="9" type="ORF">OB919_17365</name>
</gene>
<sequence length="576" mass="63305">MVSVTSSLFLLYVVVFGLSSLACFISVPRAQAIEHRDTRVGLTWLLVLSGGWAAAHVGYLVAPTDELTLVFYYTGLVIGIGAVGPWLHFCSAYTGRTLHRNPTYRRLAVGTYLAIVGVKLTNGLHGLYFTAEWTTSPFNHLLIHHQPLHWVVMGLAYALSFVGFFMLLELFERLNHDTTPIVVLLALTGAPIILDILGAFRTTLIGTTYSPIGVAIFAVGMLYVYVEKFQTIQLAGKHDEPIVILDADDHIRDYNENARGLFPELDRADAIGEHIDDVVPELTDTLEDDQPLFVRERDDETHWYRLGESPFGAGNTELGRILTIADITEQERYRQELEAQNERLESFASMISHDLRNPLSVANGHLEMARESDEPAKHLAIVEESHDRMEALIQDVLTLARQGNPIDELEPVEVGALAPAAWEMVDTEGARLRLGDDLEDRWVRADPDRLQQLLENLFRNAIEHGITESSAEPAGDGTVSTSNASFTVTVGVLEDNGFFVEDDGVGIPAEDRETVFDSGYTTNPDGTGLGLAIVAEIVDAHDWSIRVAEGTDGGARFEITGVDVVSTAPVKTASSD</sequence>
<keyword evidence="7" id="KW-0812">Transmembrane</keyword>
<dbReference type="SMART" id="SM00387">
    <property type="entry name" value="HATPase_c"/>
    <property type="match status" value="1"/>
</dbReference>
<dbReference type="PANTHER" id="PTHR43711">
    <property type="entry name" value="TWO-COMPONENT HISTIDINE KINASE"/>
    <property type="match status" value="1"/>
</dbReference>
<dbReference type="PRINTS" id="PR00344">
    <property type="entry name" value="BCTRLSENSOR"/>
</dbReference>
<keyword evidence="4" id="KW-0808">Transferase</keyword>
<keyword evidence="7" id="KW-1133">Transmembrane helix</keyword>
<dbReference type="InterPro" id="IPR003594">
    <property type="entry name" value="HATPase_dom"/>
</dbReference>
<comment type="catalytic activity">
    <reaction evidence="1">
        <text>ATP + protein L-histidine = ADP + protein N-phospho-L-histidine.</text>
        <dbReference type="EC" id="2.7.13.3"/>
    </reaction>
</comment>
<proteinExistence type="predicted"/>
<dbReference type="SMART" id="SM00388">
    <property type="entry name" value="HisKA"/>
    <property type="match status" value="1"/>
</dbReference>
<evidence type="ECO:0000256" key="7">
    <source>
        <dbReference type="SAM" id="Phobius"/>
    </source>
</evidence>
<feature type="transmembrane region" description="Helical" evidence="7">
    <location>
        <begin position="206"/>
        <end position="226"/>
    </location>
</feature>
<evidence type="ECO:0000256" key="2">
    <source>
        <dbReference type="ARBA" id="ARBA00012438"/>
    </source>
</evidence>
<protein>
    <recommendedName>
        <fullName evidence="2">histidine kinase</fullName>
        <ecNumber evidence="2">2.7.13.3</ecNumber>
    </recommendedName>
</protein>
<dbReference type="SUPFAM" id="SSF55785">
    <property type="entry name" value="PYP-like sensor domain (PAS domain)"/>
    <property type="match status" value="1"/>
</dbReference>
<dbReference type="CDD" id="cd00075">
    <property type="entry name" value="HATPase"/>
    <property type="match status" value="1"/>
</dbReference>
<evidence type="ECO:0000259" key="8">
    <source>
        <dbReference type="PROSITE" id="PS50109"/>
    </source>
</evidence>
<evidence type="ECO:0000256" key="3">
    <source>
        <dbReference type="ARBA" id="ARBA00022553"/>
    </source>
</evidence>
<evidence type="ECO:0000256" key="5">
    <source>
        <dbReference type="ARBA" id="ARBA00022777"/>
    </source>
</evidence>
<dbReference type="InterPro" id="IPR003661">
    <property type="entry name" value="HisK_dim/P_dom"/>
</dbReference>
<dbReference type="Gene3D" id="1.10.287.130">
    <property type="match status" value="1"/>
</dbReference>
<dbReference type="GO" id="GO:0000155">
    <property type="term" value="F:phosphorelay sensor kinase activity"/>
    <property type="evidence" value="ECO:0007669"/>
    <property type="project" value="InterPro"/>
</dbReference>
<evidence type="ECO:0000256" key="1">
    <source>
        <dbReference type="ARBA" id="ARBA00000085"/>
    </source>
</evidence>
<dbReference type="InterPro" id="IPR050736">
    <property type="entry name" value="Sensor_HK_Regulatory"/>
</dbReference>
<feature type="domain" description="Histidine kinase" evidence="8">
    <location>
        <begin position="350"/>
        <end position="560"/>
    </location>
</feature>
<keyword evidence="5" id="KW-0418">Kinase</keyword>
<dbReference type="EC" id="2.7.13.3" evidence="2"/>
<dbReference type="SUPFAM" id="SSF47384">
    <property type="entry name" value="Homodimeric domain of signal transducing histidine kinase"/>
    <property type="match status" value="1"/>
</dbReference>
<keyword evidence="6" id="KW-0902">Two-component regulatory system</keyword>
<dbReference type="PROSITE" id="PS50109">
    <property type="entry name" value="HIS_KIN"/>
    <property type="match status" value="1"/>
</dbReference>
<dbReference type="InterPro" id="IPR035965">
    <property type="entry name" value="PAS-like_dom_sf"/>
</dbReference>
<evidence type="ECO:0000256" key="4">
    <source>
        <dbReference type="ARBA" id="ARBA00022679"/>
    </source>
</evidence>
<keyword evidence="9" id="KW-0067">ATP-binding</keyword>
<keyword evidence="3" id="KW-0597">Phosphoprotein</keyword>
<evidence type="ECO:0000256" key="6">
    <source>
        <dbReference type="ARBA" id="ARBA00023012"/>
    </source>
</evidence>
<dbReference type="InterPro" id="IPR004358">
    <property type="entry name" value="Sig_transdc_His_kin-like_C"/>
</dbReference>
<feature type="transmembrane region" description="Helical" evidence="7">
    <location>
        <begin position="71"/>
        <end position="95"/>
    </location>
</feature>
<evidence type="ECO:0000313" key="10">
    <source>
        <dbReference type="Proteomes" id="UP001321047"/>
    </source>
</evidence>
<feature type="transmembrane region" description="Helical" evidence="7">
    <location>
        <begin position="180"/>
        <end position="200"/>
    </location>
</feature>
<dbReference type="Pfam" id="PF00512">
    <property type="entry name" value="HisKA"/>
    <property type="match status" value="1"/>
</dbReference>
<reference evidence="9 10" key="1">
    <citation type="submission" date="2022-09" db="EMBL/GenBank/DDBJ databases">
        <title>Enrichment on poylsaccharides allowed isolation of novel metabolic and taxonomic groups of Haloarchaea.</title>
        <authorList>
            <person name="Sorokin D.Y."/>
            <person name="Elcheninov A.G."/>
            <person name="Khizhniak T.V."/>
            <person name="Kolganova T.V."/>
            <person name="Kublanov I.V."/>
        </authorList>
    </citation>
    <scope>NUCLEOTIDE SEQUENCE [LARGE SCALE GENOMIC DNA]</scope>
    <source>
        <strain evidence="9 10">AArc-curdl1</strain>
    </source>
</reference>
<dbReference type="InterPro" id="IPR031621">
    <property type="entry name" value="HisKA_7TM"/>
</dbReference>
<organism evidence="9 10">
    <name type="scientific">Natronosalvus hydrolyticus</name>
    <dbReference type="NCBI Taxonomy" id="2979988"/>
    <lineage>
        <taxon>Archaea</taxon>
        <taxon>Methanobacteriati</taxon>
        <taxon>Methanobacteriota</taxon>
        <taxon>Stenosarchaea group</taxon>
        <taxon>Halobacteria</taxon>
        <taxon>Halobacteriales</taxon>
        <taxon>Natrialbaceae</taxon>
        <taxon>Natronosalvus</taxon>
    </lineage>
</organism>
<dbReference type="Proteomes" id="UP001321047">
    <property type="component" value="Unassembled WGS sequence"/>
</dbReference>
<dbReference type="Gene3D" id="3.30.450.20">
    <property type="entry name" value="PAS domain"/>
    <property type="match status" value="1"/>
</dbReference>
<dbReference type="PANTHER" id="PTHR43711:SF1">
    <property type="entry name" value="HISTIDINE KINASE 1"/>
    <property type="match status" value="1"/>
</dbReference>
<dbReference type="AlphaFoldDB" id="A0AAP3E8B5"/>
<dbReference type="Pfam" id="PF16927">
    <property type="entry name" value="HisKA_7TM"/>
    <property type="match status" value="1"/>
</dbReference>
<dbReference type="InterPro" id="IPR036890">
    <property type="entry name" value="HATPase_C_sf"/>
</dbReference>
<keyword evidence="10" id="KW-1185">Reference proteome</keyword>
<dbReference type="InterPro" id="IPR036097">
    <property type="entry name" value="HisK_dim/P_sf"/>
</dbReference>
<keyword evidence="9" id="KW-0547">Nucleotide-binding</keyword>
<dbReference type="InterPro" id="IPR005467">
    <property type="entry name" value="His_kinase_dom"/>
</dbReference>
<dbReference type="Pfam" id="PF02518">
    <property type="entry name" value="HATPase_c"/>
    <property type="match status" value="1"/>
</dbReference>
<dbReference type="EMBL" id="JAOPJZ010000021">
    <property type="protein sequence ID" value="MCU4753730.1"/>
    <property type="molecule type" value="Genomic_DNA"/>
</dbReference>
<feature type="transmembrane region" description="Helical" evidence="7">
    <location>
        <begin position="6"/>
        <end position="28"/>
    </location>
</feature>
<dbReference type="GO" id="GO:0005524">
    <property type="term" value="F:ATP binding"/>
    <property type="evidence" value="ECO:0007669"/>
    <property type="project" value="UniProtKB-KW"/>
</dbReference>
<accession>A0AAP3E8B5</accession>
<dbReference type="CDD" id="cd00082">
    <property type="entry name" value="HisKA"/>
    <property type="match status" value="1"/>
</dbReference>
<feature type="transmembrane region" description="Helical" evidence="7">
    <location>
        <begin position="148"/>
        <end position="168"/>
    </location>
</feature>
<feature type="transmembrane region" description="Helical" evidence="7">
    <location>
        <begin position="107"/>
        <end position="128"/>
    </location>
</feature>
<keyword evidence="7" id="KW-0472">Membrane</keyword>